<dbReference type="InterPro" id="IPR050129">
    <property type="entry name" value="Zn_alcohol_dh"/>
</dbReference>
<evidence type="ECO:0000256" key="1">
    <source>
        <dbReference type="ARBA" id="ARBA00023002"/>
    </source>
</evidence>
<dbReference type="EMBL" id="JBHUPE010000005">
    <property type="protein sequence ID" value="MFD2905094.1"/>
    <property type="molecule type" value="Genomic_DNA"/>
</dbReference>
<protein>
    <submittedName>
        <fullName evidence="4">Zinc-binding dehydrogenase</fullName>
    </submittedName>
</protein>
<keyword evidence="5" id="KW-1185">Reference proteome</keyword>
<proteinExistence type="predicted"/>
<dbReference type="SUPFAM" id="SSF50129">
    <property type="entry name" value="GroES-like"/>
    <property type="match status" value="1"/>
</dbReference>
<evidence type="ECO:0000313" key="5">
    <source>
        <dbReference type="Proteomes" id="UP001597509"/>
    </source>
</evidence>
<dbReference type="Pfam" id="PF00107">
    <property type="entry name" value="ADH_zinc_N"/>
    <property type="match status" value="1"/>
</dbReference>
<sequence length="363" mass="39696">MAKQGKFLVFEKPKSPLQSVSSTIPNLEEGEILVKINYATLCGSDLHTYCGLRQEPCPTILGHEIVGTIMETNSNSVLTDASGQELKEGDVITWTVFASDPETASYNAETPQKNENLYKYGHRQITDRDSFHGGLASHIILRPHTSIRILPKEVPAPIAATINCAIATSAGAIRLAGTIKGKKILISGMGLLGLVCVAMCKEAGASEIIVTDIDDKRLALAKKFGATETLNSRETTLDELAIVKIGNGIDRFIDMSGSPDAMEAGIAQLGINGVAVFIGAVFKQRKLEIDAEQMIRRILTIKGLHNYNYEDFSTAVDFIVQNFEKYPFLELVEKEFSLDEVNEAFDYAVINKPIRVGINMDIK</sequence>
<dbReference type="PANTHER" id="PTHR43401:SF2">
    <property type="entry name" value="L-THREONINE 3-DEHYDROGENASE"/>
    <property type="match status" value="1"/>
</dbReference>
<dbReference type="PANTHER" id="PTHR43401">
    <property type="entry name" value="L-THREONINE 3-DEHYDROGENASE"/>
    <property type="match status" value="1"/>
</dbReference>
<dbReference type="Gene3D" id="3.90.180.10">
    <property type="entry name" value="Medium-chain alcohol dehydrogenases, catalytic domain"/>
    <property type="match status" value="1"/>
</dbReference>
<gene>
    <name evidence="4" type="ORF">ACFS6I_14220</name>
</gene>
<evidence type="ECO:0000259" key="2">
    <source>
        <dbReference type="Pfam" id="PF00107"/>
    </source>
</evidence>
<keyword evidence="1" id="KW-0560">Oxidoreductase</keyword>
<feature type="domain" description="Alcohol dehydrogenase-like C-terminal" evidence="2">
    <location>
        <begin position="192"/>
        <end position="320"/>
    </location>
</feature>
<dbReference type="Proteomes" id="UP001597509">
    <property type="component" value="Unassembled WGS sequence"/>
</dbReference>
<dbReference type="SUPFAM" id="SSF51735">
    <property type="entry name" value="NAD(P)-binding Rossmann-fold domains"/>
    <property type="match status" value="1"/>
</dbReference>
<accession>A0ABW5YXG8</accession>
<comment type="caution">
    <text evidence="4">The sequence shown here is derived from an EMBL/GenBank/DDBJ whole genome shotgun (WGS) entry which is preliminary data.</text>
</comment>
<dbReference type="InterPro" id="IPR013154">
    <property type="entry name" value="ADH-like_N"/>
</dbReference>
<evidence type="ECO:0000313" key="4">
    <source>
        <dbReference type="EMBL" id="MFD2905094.1"/>
    </source>
</evidence>
<dbReference type="Gene3D" id="3.40.50.720">
    <property type="entry name" value="NAD(P)-binding Rossmann-like Domain"/>
    <property type="match status" value="1"/>
</dbReference>
<evidence type="ECO:0000259" key="3">
    <source>
        <dbReference type="Pfam" id="PF08240"/>
    </source>
</evidence>
<dbReference type="InterPro" id="IPR011032">
    <property type="entry name" value="GroES-like_sf"/>
</dbReference>
<dbReference type="Pfam" id="PF08240">
    <property type="entry name" value="ADH_N"/>
    <property type="match status" value="1"/>
</dbReference>
<feature type="domain" description="Alcohol dehydrogenase-like N-terminal" evidence="3">
    <location>
        <begin position="29"/>
        <end position="145"/>
    </location>
</feature>
<dbReference type="InterPro" id="IPR013149">
    <property type="entry name" value="ADH-like_C"/>
</dbReference>
<dbReference type="RefSeq" id="WP_380921598.1">
    <property type="nucleotide sequence ID" value="NZ_JBHUPE010000005.1"/>
</dbReference>
<dbReference type="InterPro" id="IPR036291">
    <property type="entry name" value="NAD(P)-bd_dom_sf"/>
</dbReference>
<reference evidence="5" key="1">
    <citation type="journal article" date="2019" name="Int. J. Syst. Evol. Microbiol.">
        <title>The Global Catalogue of Microorganisms (GCM) 10K type strain sequencing project: providing services to taxonomists for standard genome sequencing and annotation.</title>
        <authorList>
            <consortium name="The Broad Institute Genomics Platform"/>
            <consortium name="The Broad Institute Genome Sequencing Center for Infectious Disease"/>
            <person name="Wu L."/>
            <person name="Ma J."/>
        </authorList>
    </citation>
    <scope>NUCLEOTIDE SEQUENCE [LARGE SCALE GENOMIC DNA]</scope>
    <source>
        <strain evidence="5">KCTC 22209</strain>
    </source>
</reference>
<name>A0ABW5YXG8_9SPHI</name>
<organism evidence="4 5">
    <name type="scientific">Sphingobacterium anhuiense</name>
    <dbReference type="NCBI Taxonomy" id="493780"/>
    <lineage>
        <taxon>Bacteria</taxon>
        <taxon>Pseudomonadati</taxon>
        <taxon>Bacteroidota</taxon>
        <taxon>Sphingobacteriia</taxon>
        <taxon>Sphingobacteriales</taxon>
        <taxon>Sphingobacteriaceae</taxon>
        <taxon>Sphingobacterium</taxon>
    </lineage>
</organism>
<dbReference type="CDD" id="cd08231">
    <property type="entry name" value="MDR_TM0436_like"/>
    <property type="match status" value="1"/>
</dbReference>